<evidence type="ECO:0000256" key="4">
    <source>
        <dbReference type="ARBA" id="ARBA00022723"/>
    </source>
</evidence>
<comment type="similarity">
    <text evidence="2">Belongs to the transketolase family.</text>
</comment>
<feature type="region of interest" description="Disordered" evidence="6">
    <location>
        <begin position="254"/>
        <end position="275"/>
    </location>
</feature>
<keyword evidence="3" id="KW-0808">Transferase</keyword>
<evidence type="ECO:0000259" key="7">
    <source>
        <dbReference type="Pfam" id="PF00456"/>
    </source>
</evidence>
<feature type="compositionally biased region" description="Basic and acidic residues" evidence="6">
    <location>
        <begin position="264"/>
        <end position="275"/>
    </location>
</feature>
<evidence type="ECO:0000256" key="2">
    <source>
        <dbReference type="ARBA" id="ARBA00007131"/>
    </source>
</evidence>
<comment type="cofactor">
    <cofactor evidence="1">
        <name>thiamine diphosphate</name>
        <dbReference type="ChEBI" id="CHEBI:58937"/>
    </cofactor>
</comment>
<dbReference type="PROSITE" id="PS00801">
    <property type="entry name" value="TRANSKETOLASE_1"/>
    <property type="match status" value="1"/>
</dbReference>
<dbReference type="SUPFAM" id="SSF52518">
    <property type="entry name" value="Thiamin diphosphate-binding fold (THDP-binding)"/>
    <property type="match status" value="1"/>
</dbReference>
<dbReference type="PANTHER" id="PTHR47514:SF1">
    <property type="entry name" value="TRANSKETOLASE N-TERMINAL SECTION-RELATED"/>
    <property type="match status" value="1"/>
</dbReference>
<dbReference type="CDD" id="cd02012">
    <property type="entry name" value="TPP_TK"/>
    <property type="match status" value="1"/>
</dbReference>
<dbReference type="InterPro" id="IPR029061">
    <property type="entry name" value="THDP-binding"/>
</dbReference>
<dbReference type="RefSeq" id="WP_350344156.1">
    <property type="nucleotide sequence ID" value="NZ_CP158367.1"/>
</dbReference>
<evidence type="ECO:0000256" key="6">
    <source>
        <dbReference type="SAM" id="MobiDB-lite"/>
    </source>
</evidence>
<organism evidence="8">
    <name type="scientific">Proteinivorax tanatarense</name>
    <dbReference type="NCBI Taxonomy" id="1260629"/>
    <lineage>
        <taxon>Bacteria</taxon>
        <taxon>Bacillati</taxon>
        <taxon>Bacillota</taxon>
        <taxon>Clostridia</taxon>
        <taxon>Eubacteriales</taxon>
        <taxon>Proteinivoracaceae</taxon>
        <taxon>Proteinivorax</taxon>
    </lineage>
</organism>
<keyword evidence="4" id="KW-0479">Metal-binding</keyword>
<dbReference type="GO" id="GO:0046872">
    <property type="term" value="F:metal ion binding"/>
    <property type="evidence" value="ECO:0007669"/>
    <property type="project" value="UniProtKB-KW"/>
</dbReference>
<reference evidence="8" key="1">
    <citation type="journal article" date="2013" name="Extremophiles">
        <title>Proteinivorax tanatarense gen. nov., sp. nov., an anaerobic, haloalkaliphilic, proteolytic bacterium isolated from a decaying algal bloom, and proposal of Proteinivoraceae fam. nov.</title>
        <authorList>
            <person name="Kevbrin V."/>
            <person name="Boltyanskaya Y."/>
            <person name="Zhilina T."/>
            <person name="Kolganova T."/>
            <person name="Lavrentjeva E."/>
            <person name="Kuznetsov B."/>
        </authorList>
    </citation>
    <scope>NUCLEOTIDE SEQUENCE</scope>
    <source>
        <strain evidence="8">Z-910T</strain>
    </source>
</reference>
<dbReference type="EMBL" id="CP158367">
    <property type="protein sequence ID" value="XBX75412.1"/>
    <property type="molecule type" value="Genomic_DNA"/>
</dbReference>
<reference evidence="8" key="2">
    <citation type="submission" date="2024-06" db="EMBL/GenBank/DDBJ databases">
        <authorList>
            <person name="Petrova K.O."/>
            <person name="Toshchakov S.V."/>
            <person name="Boltjanskaja Y.V."/>
            <person name="Kevbrin V."/>
        </authorList>
    </citation>
    <scope>NUCLEOTIDE SEQUENCE</scope>
    <source>
        <strain evidence="8">Z-910T</strain>
    </source>
</reference>
<dbReference type="InterPro" id="IPR005474">
    <property type="entry name" value="Transketolase_N"/>
</dbReference>
<dbReference type="Pfam" id="PF00456">
    <property type="entry name" value="Transketolase_N"/>
    <property type="match status" value="1"/>
</dbReference>
<evidence type="ECO:0000256" key="5">
    <source>
        <dbReference type="ARBA" id="ARBA00023052"/>
    </source>
</evidence>
<sequence>MKYENSENLTQMTEAAKSIRRHIVNMVTDAKSGHPGGSLSAVEIMTALYFQTMDVDVDNPQKELRDRFVLSKGHATPVLYGTLAEKGYFPKEELTTFRKINTLLQGHPDMKEIPGVDMSSGSLGQGLSVANGMALAQKLDNTGKRVYTLLGDGEVQEGQIWEAAMTAAHYKLGNLVAFLDFNGLQIDGDINNVMSPSPLKEKWEAFNWHVQEIDGHCFEEIFDAIEKANKITEKPSIIIAKTVKGKGISFMENNAGWHGSAPSEEQRQQALKELE</sequence>
<dbReference type="Gene3D" id="3.40.50.970">
    <property type="match status" value="1"/>
</dbReference>
<keyword evidence="5" id="KW-0786">Thiamine pyrophosphate</keyword>
<gene>
    <name evidence="8" type="ORF">PRVXT_000534</name>
</gene>
<feature type="domain" description="Transketolase N-terminal" evidence="7">
    <location>
        <begin position="14"/>
        <end position="269"/>
    </location>
</feature>
<proteinExistence type="inferred from homology"/>
<accession>A0AAU7VMX2</accession>
<dbReference type="AlphaFoldDB" id="A0AAU7VMX2"/>
<dbReference type="InterPro" id="IPR049557">
    <property type="entry name" value="Transketolase_CS"/>
</dbReference>
<name>A0AAU7VMX2_9FIRM</name>
<protein>
    <submittedName>
        <fullName evidence="8">Transketolase</fullName>
    </submittedName>
</protein>
<evidence type="ECO:0000313" key="8">
    <source>
        <dbReference type="EMBL" id="XBX75412.1"/>
    </source>
</evidence>
<dbReference type="PANTHER" id="PTHR47514">
    <property type="entry name" value="TRANSKETOLASE N-TERMINAL SECTION-RELATED"/>
    <property type="match status" value="1"/>
</dbReference>
<dbReference type="GO" id="GO:0016740">
    <property type="term" value="F:transferase activity"/>
    <property type="evidence" value="ECO:0007669"/>
    <property type="project" value="UniProtKB-KW"/>
</dbReference>
<evidence type="ECO:0000256" key="3">
    <source>
        <dbReference type="ARBA" id="ARBA00022679"/>
    </source>
</evidence>
<evidence type="ECO:0000256" key="1">
    <source>
        <dbReference type="ARBA" id="ARBA00001964"/>
    </source>
</evidence>